<organism evidence="3 4">
    <name type="scientific">Fermentimonas caenicola</name>
    <dbReference type="NCBI Taxonomy" id="1562970"/>
    <lineage>
        <taxon>Bacteria</taxon>
        <taxon>Pseudomonadati</taxon>
        <taxon>Bacteroidota</taxon>
        <taxon>Bacteroidia</taxon>
        <taxon>Bacteroidales</taxon>
        <taxon>Dysgonomonadaceae</taxon>
        <taxon>Fermentimonas</taxon>
    </lineage>
</organism>
<accession>A0A098BXJ6</accession>
<dbReference type="NCBIfam" id="NF033517">
    <property type="entry name" value="transpos_IS66"/>
    <property type="match status" value="1"/>
</dbReference>
<dbReference type="EMBL" id="LN515532">
    <property type="protein sequence ID" value="CEA15389.1"/>
    <property type="molecule type" value="Genomic_DNA"/>
</dbReference>
<dbReference type="Pfam" id="PF03050">
    <property type="entry name" value="DDE_Tnp_IS66"/>
    <property type="match status" value="1"/>
</dbReference>
<evidence type="ECO:0000259" key="2">
    <source>
        <dbReference type="Pfam" id="PF13007"/>
    </source>
</evidence>
<feature type="domain" description="Transposase TnpC homeodomain" evidence="2">
    <location>
        <begin position="61"/>
        <end position="141"/>
    </location>
</feature>
<evidence type="ECO:0000313" key="4">
    <source>
        <dbReference type="Proteomes" id="UP000032417"/>
    </source>
</evidence>
<gene>
    <name evidence="3" type="ORF">ING2E5B_0622</name>
</gene>
<protein>
    <submittedName>
        <fullName evidence="3">IS66 family transposase</fullName>
    </submittedName>
</protein>
<dbReference type="InterPro" id="IPR004291">
    <property type="entry name" value="Transposase_IS66_central"/>
</dbReference>
<reference evidence="3 4" key="1">
    <citation type="submission" date="2014-08" db="EMBL/GenBank/DDBJ databases">
        <authorList>
            <person name="Wibberg D."/>
        </authorList>
    </citation>
    <scope>NUCLEOTIDE SEQUENCE [LARGE SCALE GENOMIC DNA]</scope>
    <source>
        <strain evidence="4">ING2-E5B</strain>
    </source>
</reference>
<dbReference type="KEGG" id="pbt:ING2E5B_0622"/>
<evidence type="ECO:0000313" key="3">
    <source>
        <dbReference type="EMBL" id="CEA15389.1"/>
    </source>
</evidence>
<dbReference type="AlphaFoldDB" id="A0A098BXJ6"/>
<dbReference type="Pfam" id="PF13007">
    <property type="entry name" value="LZ_Tnp_IS66"/>
    <property type="match status" value="1"/>
</dbReference>
<proteinExistence type="predicted"/>
<dbReference type="OrthoDB" id="9760067at2"/>
<dbReference type="InterPro" id="IPR024463">
    <property type="entry name" value="Transposase_TnpC_homeodom"/>
</dbReference>
<keyword evidence="4" id="KW-1185">Reference proteome</keyword>
<dbReference type="PANTHER" id="PTHR33678:SF1">
    <property type="entry name" value="BLL1576 PROTEIN"/>
    <property type="match status" value="1"/>
</dbReference>
<sequence length="350" mass="41139">MMQENKENPNELLELLLEKCDRLYQENMLLKGKLEDRTDVDALKTSYEQTISKKDEKILDLEKQVAYLRRRIWGKSSERFIKEDPRQRMIDFEGIDLLPEEKELAEAAKADIETFKERRVKERVKRKPLRKPLPEDLPRVEEHLYPDEVKDNSDTLTELEPEVTEVMEYEPGRCWVRKIIRHKYVLKSKTEHDSHKSSSIITAPLPAKYQPIARSYAGASLLAELMINKYVNHLPFYRQIQMMKQLGVNLPPPTVNDWFKDTADLLRPLYYRLKEIVLATDYIQIDETTVPVINNEKHKSVNGYMWMVRSAMDKQVFFHYDNGSRAQKVALSLLKDFRGAMQTDGYSVLS</sequence>
<name>A0A098BXJ6_9BACT</name>
<dbReference type="InterPro" id="IPR052344">
    <property type="entry name" value="Transposase-related"/>
</dbReference>
<feature type="domain" description="Transposase IS66 central" evidence="1">
    <location>
        <begin position="214"/>
        <end position="348"/>
    </location>
</feature>
<dbReference type="Proteomes" id="UP000032417">
    <property type="component" value="Chromosome 1"/>
</dbReference>
<dbReference type="PANTHER" id="PTHR33678">
    <property type="entry name" value="BLL1576 PROTEIN"/>
    <property type="match status" value="1"/>
</dbReference>
<dbReference type="STRING" id="1562970.ING2E5B_0622"/>
<evidence type="ECO:0000259" key="1">
    <source>
        <dbReference type="Pfam" id="PF03050"/>
    </source>
</evidence>
<dbReference type="HOGENOM" id="CLU_023034_0_2_10"/>